<evidence type="ECO:0000259" key="7">
    <source>
        <dbReference type="PROSITE" id="PS01033"/>
    </source>
</evidence>
<gene>
    <name evidence="9" type="ORF">As57867_023327</name>
</gene>
<dbReference type="GO" id="GO:0005344">
    <property type="term" value="F:oxygen carrier activity"/>
    <property type="evidence" value="ECO:0007669"/>
    <property type="project" value="UniProtKB-KW"/>
</dbReference>
<dbReference type="PROSITE" id="PS51384">
    <property type="entry name" value="FAD_FR"/>
    <property type="match status" value="1"/>
</dbReference>
<comment type="catalytic activity">
    <reaction evidence="4">
        <text>2 nitric oxide + NADH + 2 O2 = 2 nitrate + NAD(+) + H(+)</text>
        <dbReference type="Rhea" id="RHEA:19469"/>
        <dbReference type="ChEBI" id="CHEBI:15378"/>
        <dbReference type="ChEBI" id="CHEBI:15379"/>
        <dbReference type="ChEBI" id="CHEBI:16480"/>
        <dbReference type="ChEBI" id="CHEBI:17632"/>
        <dbReference type="ChEBI" id="CHEBI:57540"/>
        <dbReference type="ChEBI" id="CHEBI:57945"/>
        <dbReference type="EC" id="1.14.12.17"/>
    </reaction>
</comment>
<dbReference type="GO" id="GO:0008941">
    <property type="term" value="F:nitric oxide dioxygenase NAD(P)H activity"/>
    <property type="evidence" value="ECO:0007669"/>
    <property type="project" value="UniProtKB-EC"/>
</dbReference>
<dbReference type="EMBL" id="VJMH01007269">
    <property type="protein sequence ID" value="KAF0684594.1"/>
    <property type="molecule type" value="Genomic_DNA"/>
</dbReference>
<dbReference type="InterPro" id="IPR017927">
    <property type="entry name" value="FAD-bd_FR_type"/>
</dbReference>
<protein>
    <recommendedName>
        <fullName evidence="2">nitric oxide dioxygenase</fullName>
        <ecNumber evidence="2">1.14.12.17</ecNumber>
    </recommendedName>
</protein>
<comment type="similarity">
    <text evidence="1">In the C-terminal section; belongs to the flavoprotein pyridine nucleotide cytochrome reductase family.</text>
</comment>
<accession>A0A6A4XNW9</accession>
<proteinExistence type="inferred from homology"/>
<name>A0A6A4XNW9_9STRA</name>
<comment type="similarity">
    <text evidence="6">Belongs to the globin family.</text>
</comment>
<evidence type="ECO:0000256" key="1">
    <source>
        <dbReference type="ARBA" id="ARBA00006401"/>
    </source>
</evidence>
<dbReference type="InterPro" id="IPR009050">
    <property type="entry name" value="Globin-like_sf"/>
</dbReference>
<feature type="domain" description="Globin" evidence="7">
    <location>
        <begin position="45"/>
        <end position="190"/>
    </location>
</feature>
<feature type="non-terminal residue" evidence="9">
    <location>
        <position position="394"/>
    </location>
</feature>
<evidence type="ECO:0000259" key="8">
    <source>
        <dbReference type="PROSITE" id="PS51384"/>
    </source>
</evidence>
<dbReference type="SUPFAM" id="SSF63380">
    <property type="entry name" value="Riboflavin synthase domain-like"/>
    <property type="match status" value="1"/>
</dbReference>
<reference evidence="9" key="1">
    <citation type="submission" date="2019-06" db="EMBL/GenBank/DDBJ databases">
        <title>Genomics analysis of Aphanomyces spp. identifies a new class of oomycete effector associated with host adaptation.</title>
        <authorList>
            <person name="Gaulin E."/>
        </authorList>
    </citation>
    <scope>NUCLEOTIDE SEQUENCE</scope>
    <source>
        <strain evidence="9">CBS 578.67</strain>
    </source>
</reference>
<evidence type="ECO:0000256" key="5">
    <source>
        <dbReference type="ARBA" id="ARBA00049433"/>
    </source>
</evidence>
<evidence type="ECO:0000256" key="4">
    <source>
        <dbReference type="ARBA" id="ARBA00048649"/>
    </source>
</evidence>
<dbReference type="Pfam" id="PF00042">
    <property type="entry name" value="Globin"/>
    <property type="match status" value="1"/>
</dbReference>
<dbReference type="EC" id="1.14.12.17" evidence="2"/>
<comment type="catalytic activity">
    <reaction evidence="5">
        <text>2 nitric oxide + NADPH + 2 O2 = 2 nitrate + NADP(+) + H(+)</text>
        <dbReference type="Rhea" id="RHEA:19465"/>
        <dbReference type="ChEBI" id="CHEBI:15378"/>
        <dbReference type="ChEBI" id="CHEBI:15379"/>
        <dbReference type="ChEBI" id="CHEBI:16480"/>
        <dbReference type="ChEBI" id="CHEBI:17632"/>
        <dbReference type="ChEBI" id="CHEBI:57783"/>
        <dbReference type="ChEBI" id="CHEBI:58349"/>
        <dbReference type="EC" id="1.14.12.17"/>
    </reaction>
</comment>
<dbReference type="AlphaFoldDB" id="A0A6A4XNW9"/>
<dbReference type="GO" id="GO:0020037">
    <property type="term" value="F:heme binding"/>
    <property type="evidence" value="ECO:0007669"/>
    <property type="project" value="InterPro"/>
</dbReference>
<sequence>MGGAISTKGADVMTVSEDGEIGLTEQFTAYFKDQVPAPFNLDAPMVTRAHEALIKDNWANIVKGTSAFNEAKHVTPTKFMYNSFYQALFVTSQPLRALFRSGMTAQGKSLAGTLNTLVTIINGGDFVDTVQAIAERHLTYGVTKDHYTDFGVILLSSLEAVSGDKWSDDVKDAYLNAYSLCYYMMMPIIAGDAPVEIPESIPATIVKSVPISKTGKKITLKYNFPLRYYPGDAIWLGLPLPKGEVRRHFCITGFPVDGVFELDVVIEDVSESSHWFCSQSPGATVNLFWIESDLRFETDAPAALPQHVVFVSNGFACIPFITMAEGLSRIKDKWKGTVVSLQIAPTADYVDAFNIAVPTAGKKIEWDAYKAFHATEVTAAKLKQIAPNIANATL</sequence>
<dbReference type="GO" id="GO:0019825">
    <property type="term" value="F:oxygen binding"/>
    <property type="evidence" value="ECO:0007669"/>
    <property type="project" value="InterPro"/>
</dbReference>
<keyword evidence="6" id="KW-0349">Heme</keyword>
<keyword evidence="3" id="KW-0520">NAD</keyword>
<dbReference type="InterPro" id="IPR012292">
    <property type="entry name" value="Globin/Proto"/>
</dbReference>
<evidence type="ECO:0000256" key="3">
    <source>
        <dbReference type="ARBA" id="ARBA00023027"/>
    </source>
</evidence>
<keyword evidence="6" id="KW-0813">Transport</keyword>
<evidence type="ECO:0000256" key="6">
    <source>
        <dbReference type="RuleBase" id="RU000356"/>
    </source>
</evidence>
<evidence type="ECO:0000256" key="2">
    <source>
        <dbReference type="ARBA" id="ARBA00012229"/>
    </source>
</evidence>
<keyword evidence="6" id="KW-0561">Oxygen transport</keyword>
<feature type="domain" description="FAD-binding FR-type" evidence="8">
    <location>
        <begin position="198"/>
        <end position="299"/>
    </location>
</feature>
<organism evidence="9">
    <name type="scientific">Aphanomyces stellatus</name>
    <dbReference type="NCBI Taxonomy" id="120398"/>
    <lineage>
        <taxon>Eukaryota</taxon>
        <taxon>Sar</taxon>
        <taxon>Stramenopiles</taxon>
        <taxon>Oomycota</taxon>
        <taxon>Saprolegniomycetes</taxon>
        <taxon>Saprolegniales</taxon>
        <taxon>Verrucalvaceae</taxon>
        <taxon>Aphanomyces</taxon>
    </lineage>
</organism>
<keyword evidence="6" id="KW-0408">Iron</keyword>
<comment type="caution">
    <text evidence="9">The sequence shown here is derived from an EMBL/GenBank/DDBJ whole genome shotgun (WGS) entry which is preliminary data.</text>
</comment>
<dbReference type="SUPFAM" id="SSF46458">
    <property type="entry name" value="Globin-like"/>
    <property type="match status" value="1"/>
</dbReference>
<keyword evidence="6" id="KW-0479">Metal-binding</keyword>
<dbReference type="Gene3D" id="1.10.490.10">
    <property type="entry name" value="Globins"/>
    <property type="match status" value="1"/>
</dbReference>
<dbReference type="InterPro" id="IPR000971">
    <property type="entry name" value="Globin"/>
</dbReference>
<dbReference type="OrthoDB" id="436496at2759"/>
<evidence type="ECO:0000313" key="9">
    <source>
        <dbReference type="EMBL" id="KAF0684594.1"/>
    </source>
</evidence>
<dbReference type="InterPro" id="IPR017938">
    <property type="entry name" value="Riboflavin_synthase-like_b-brl"/>
</dbReference>
<dbReference type="PROSITE" id="PS01033">
    <property type="entry name" value="GLOBIN"/>
    <property type="match status" value="1"/>
</dbReference>